<keyword evidence="1" id="KW-0328">Glycosyltransferase</keyword>
<dbReference type="Gene3D" id="3.90.550.10">
    <property type="entry name" value="Spore Coat Polysaccharide Biosynthesis Protein SpsA, Chain A"/>
    <property type="match status" value="1"/>
</dbReference>
<dbReference type="GO" id="GO:0016758">
    <property type="term" value="F:hexosyltransferase activity"/>
    <property type="evidence" value="ECO:0007669"/>
    <property type="project" value="UniProtKB-ARBA"/>
</dbReference>
<dbReference type="InterPro" id="IPR029044">
    <property type="entry name" value="Nucleotide-diphossugar_trans"/>
</dbReference>
<accession>A0AB33IRY5</accession>
<evidence type="ECO:0000313" key="4">
    <source>
        <dbReference type="EMBL" id="BFO70346.1"/>
    </source>
</evidence>
<dbReference type="Pfam" id="PF00535">
    <property type="entry name" value="Glycos_transf_2"/>
    <property type="match status" value="1"/>
</dbReference>
<dbReference type="SUPFAM" id="SSF53448">
    <property type="entry name" value="Nucleotide-diphospho-sugar transferases"/>
    <property type="match status" value="1"/>
</dbReference>
<dbReference type="CDD" id="cd00761">
    <property type="entry name" value="Glyco_tranf_GTA_type"/>
    <property type="match status" value="1"/>
</dbReference>
<reference evidence="4" key="1">
    <citation type="submission" date="2024-07" db="EMBL/GenBank/DDBJ databases">
        <title>Complete genome sequence of Prevotella sp. YM-2024 GTC17253.</title>
        <authorList>
            <person name="Hayashi M."/>
            <person name="Muto Y."/>
            <person name="Tanaka K."/>
            <person name="Niwa H."/>
        </authorList>
    </citation>
    <scope>NUCLEOTIDE SEQUENCE</scope>
    <source>
        <strain evidence="4">GTC17253</strain>
    </source>
</reference>
<evidence type="ECO:0000256" key="1">
    <source>
        <dbReference type="ARBA" id="ARBA00022676"/>
    </source>
</evidence>
<dbReference type="InterPro" id="IPR001173">
    <property type="entry name" value="Glyco_trans_2-like"/>
</dbReference>
<evidence type="ECO:0000256" key="2">
    <source>
        <dbReference type="ARBA" id="ARBA00022679"/>
    </source>
</evidence>
<sequence length="315" mass="36705">MEMKVSIIVPIYNVEKYIASCLESVMKQTYYDIECILVNDDTPDNSLILAKQCVVGYQGNINFILLEHEENKGLSEARNTGVRASTGEYIFFLDSDDRITEDCIERLVKTAQEAEFPEIVMGITKGVDERGRLVEVSDAQTKSFVTNEEVFQGYINNGWYVIGCNKLIRRDIFDKHQTYFFSGLYHEDVMWSFEVATYIRSLILCPYTTYLYYIGDMNSISRSVWGAKKVSDSITILEKKAEYINRVSNEALLLKHIKNECYNIVYSLFRHKYSLSEIRGYLKRIRVLMTINGMQNVKSDVPLYRKIIYNIYNYR</sequence>
<keyword evidence="2" id="KW-0808">Transferase</keyword>
<proteinExistence type="predicted"/>
<dbReference type="PANTHER" id="PTHR22916:SF51">
    <property type="entry name" value="GLYCOSYLTRANSFERASE EPSH-RELATED"/>
    <property type="match status" value="1"/>
</dbReference>
<dbReference type="PANTHER" id="PTHR22916">
    <property type="entry name" value="GLYCOSYLTRANSFERASE"/>
    <property type="match status" value="1"/>
</dbReference>
<dbReference type="AlphaFoldDB" id="A0AB33IRY5"/>
<evidence type="ECO:0000259" key="3">
    <source>
        <dbReference type="Pfam" id="PF00535"/>
    </source>
</evidence>
<feature type="domain" description="Glycosyltransferase 2-like" evidence="3">
    <location>
        <begin position="6"/>
        <end position="175"/>
    </location>
</feature>
<organism evidence="4">
    <name type="scientific">Prevotella sp. GTC17253</name>
    <dbReference type="NCBI Taxonomy" id="3236793"/>
    <lineage>
        <taxon>Bacteria</taxon>
        <taxon>Pseudomonadati</taxon>
        <taxon>Bacteroidota</taxon>
        <taxon>Bacteroidia</taxon>
        <taxon>Bacteroidales</taxon>
        <taxon>Prevotellaceae</taxon>
        <taxon>Prevotella</taxon>
    </lineage>
</organism>
<gene>
    <name evidence="4" type="ORF">GTC17253_03120</name>
</gene>
<dbReference type="EMBL" id="AP035785">
    <property type="protein sequence ID" value="BFO70346.1"/>
    <property type="molecule type" value="Genomic_DNA"/>
</dbReference>
<protein>
    <submittedName>
        <fullName evidence="4">Glycosyltransferase</fullName>
    </submittedName>
</protein>
<name>A0AB33IRY5_9BACT</name>